<evidence type="ECO:0000256" key="2">
    <source>
        <dbReference type="ARBA" id="ARBA00022771"/>
    </source>
</evidence>
<proteinExistence type="predicted"/>
<keyword evidence="1" id="KW-0479">Metal-binding</keyword>
<dbReference type="InterPro" id="IPR011016">
    <property type="entry name" value="Znf_RING-CH"/>
</dbReference>
<evidence type="ECO:0000259" key="6">
    <source>
        <dbReference type="PROSITE" id="PS50089"/>
    </source>
</evidence>
<dbReference type="Pfam" id="PF13639">
    <property type="entry name" value="zf-RING_2"/>
    <property type="match status" value="1"/>
</dbReference>
<evidence type="ECO:0000256" key="5">
    <source>
        <dbReference type="SAM" id="MobiDB-lite"/>
    </source>
</evidence>
<evidence type="ECO:0000256" key="3">
    <source>
        <dbReference type="ARBA" id="ARBA00022833"/>
    </source>
</evidence>
<feature type="compositionally biased region" description="Basic and acidic residues" evidence="5">
    <location>
        <begin position="136"/>
        <end position="147"/>
    </location>
</feature>
<protein>
    <recommendedName>
        <fullName evidence="6">RING-type domain-containing protein</fullName>
    </recommendedName>
</protein>
<accession>A0ABR3XN15</accession>
<feature type="region of interest" description="Disordered" evidence="5">
    <location>
        <begin position="124"/>
        <end position="147"/>
    </location>
</feature>
<keyword evidence="8" id="KW-1185">Reference proteome</keyword>
<dbReference type="PANTHER" id="PTHR22765:SF406">
    <property type="entry name" value="PA AND RING FINGER DOMAIN PROTEIN (AFU_ORTHOLOGUE AFUA_2G02470)"/>
    <property type="match status" value="1"/>
</dbReference>
<dbReference type="SUPFAM" id="SSF57850">
    <property type="entry name" value="RING/U-box"/>
    <property type="match status" value="1"/>
</dbReference>
<comment type="caution">
    <text evidence="7">The sequence shown here is derived from an EMBL/GenBank/DDBJ whole genome shotgun (WGS) entry which is preliminary data.</text>
</comment>
<evidence type="ECO:0000313" key="8">
    <source>
        <dbReference type="Proteomes" id="UP001586593"/>
    </source>
</evidence>
<name>A0ABR3XN15_9PEZI</name>
<keyword evidence="2 4" id="KW-0863">Zinc-finger</keyword>
<dbReference type="InterPro" id="IPR013083">
    <property type="entry name" value="Znf_RING/FYVE/PHD"/>
</dbReference>
<dbReference type="SMART" id="SM00184">
    <property type="entry name" value="RING"/>
    <property type="match status" value="1"/>
</dbReference>
<feature type="domain" description="RING-type" evidence="6">
    <location>
        <begin position="7"/>
        <end position="50"/>
    </location>
</feature>
<feature type="region of interest" description="Disordered" evidence="5">
    <location>
        <begin position="56"/>
        <end position="112"/>
    </location>
</feature>
<sequence>MGRQVECVVCLEEYVDGVSRVMSLPCGHEFHVECITPWLTTRRRTCPICKGDVVRSLAQGSPSSPRYEPYRDDSEDDIDATPSSQEARSLSQDRRSDIEQGILAAPPGSDRRGIHVDGWFSILSSSLGAGGGPFRTRREDFEEDRDR</sequence>
<dbReference type="SMART" id="SM00744">
    <property type="entry name" value="RINGv"/>
    <property type="match status" value="1"/>
</dbReference>
<dbReference type="PANTHER" id="PTHR22765">
    <property type="entry name" value="RING FINGER AND PROTEASE ASSOCIATED DOMAIN-CONTAINING"/>
    <property type="match status" value="1"/>
</dbReference>
<evidence type="ECO:0000313" key="7">
    <source>
        <dbReference type="EMBL" id="KAL1877381.1"/>
    </source>
</evidence>
<dbReference type="Proteomes" id="UP001586593">
    <property type="component" value="Unassembled WGS sequence"/>
</dbReference>
<dbReference type="Gene3D" id="3.30.40.10">
    <property type="entry name" value="Zinc/RING finger domain, C3HC4 (zinc finger)"/>
    <property type="match status" value="1"/>
</dbReference>
<evidence type="ECO:0000256" key="4">
    <source>
        <dbReference type="PROSITE-ProRule" id="PRU00175"/>
    </source>
</evidence>
<reference evidence="7 8" key="1">
    <citation type="journal article" date="2024" name="Commun. Biol.">
        <title>Comparative genomic analysis of thermophilic fungi reveals convergent evolutionary adaptations and gene losses.</title>
        <authorList>
            <person name="Steindorff A.S."/>
            <person name="Aguilar-Pontes M.V."/>
            <person name="Robinson A.J."/>
            <person name="Andreopoulos B."/>
            <person name="LaButti K."/>
            <person name="Kuo A."/>
            <person name="Mondo S."/>
            <person name="Riley R."/>
            <person name="Otillar R."/>
            <person name="Haridas S."/>
            <person name="Lipzen A."/>
            <person name="Grimwood J."/>
            <person name="Schmutz J."/>
            <person name="Clum A."/>
            <person name="Reid I.D."/>
            <person name="Moisan M.C."/>
            <person name="Butler G."/>
            <person name="Nguyen T.T.M."/>
            <person name="Dewar K."/>
            <person name="Conant G."/>
            <person name="Drula E."/>
            <person name="Henrissat B."/>
            <person name="Hansel C."/>
            <person name="Singer S."/>
            <person name="Hutchinson M.I."/>
            <person name="de Vries R.P."/>
            <person name="Natvig D.O."/>
            <person name="Powell A.J."/>
            <person name="Tsang A."/>
            <person name="Grigoriev I.V."/>
        </authorList>
    </citation>
    <scope>NUCLEOTIDE SEQUENCE [LARGE SCALE GENOMIC DNA]</scope>
    <source>
        <strain evidence="7 8">ATCC 24622</strain>
    </source>
</reference>
<keyword evidence="3" id="KW-0862">Zinc</keyword>
<evidence type="ECO:0000256" key="1">
    <source>
        <dbReference type="ARBA" id="ARBA00022723"/>
    </source>
</evidence>
<dbReference type="InterPro" id="IPR051826">
    <property type="entry name" value="E3_ubiquitin-ligase_domain"/>
</dbReference>
<dbReference type="CDD" id="cd16454">
    <property type="entry name" value="RING-H2_PA-TM-RING"/>
    <property type="match status" value="1"/>
</dbReference>
<dbReference type="InterPro" id="IPR001841">
    <property type="entry name" value="Znf_RING"/>
</dbReference>
<gene>
    <name evidence="7" type="ORF">VTK73DRAFT_8676</name>
</gene>
<organism evidence="7 8">
    <name type="scientific">Phialemonium thermophilum</name>
    <dbReference type="NCBI Taxonomy" id="223376"/>
    <lineage>
        <taxon>Eukaryota</taxon>
        <taxon>Fungi</taxon>
        <taxon>Dikarya</taxon>
        <taxon>Ascomycota</taxon>
        <taxon>Pezizomycotina</taxon>
        <taxon>Sordariomycetes</taxon>
        <taxon>Sordariomycetidae</taxon>
        <taxon>Cephalothecales</taxon>
        <taxon>Cephalothecaceae</taxon>
        <taxon>Phialemonium</taxon>
    </lineage>
</organism>
<feature type="compositionally biased region" description="Polar residues" evidence="5">
    <location>
        <begin position="81"/>
        <end position="90"/>
    </location>
</feature>
<dbReference type="PROSITE" id="PS50089">
    <property type="entry name" value="ZF_RING_2"/>
    <property type="match status" value="1"/>
</dbReference>
<dbReference type="EMBL" id="JAZHXJ010000065">
    <property type="protein sequence ID" value="KAL1877381.1"/>
    <property type="molecule type" value="Genomic_DNA"/>
</dbReference>